<dbReference type="EMBL" id="SPMZ01000070">
    <property type="protein sequence ID" value="NMQ20945.1"/>
    <property type="molecule type" value="Genomic_DNA"/>
</dbReference>
<proteinExistence type="predicted"/>
<evidence type="ECO:0000313" key="2">
    <source>
        <dbReference type="EMBL" id="NMQ20945.1"/>
    </source>
</evidence>
<gene>
    <name evidence="2" type="ORF">E4P82_18165</name>
</gene>
<dbReference type="Proteomes" id="UP000760480">
    <property type="component" value="Unassembled WGS sequence"/>
</dbReference>
<name>A0ABX1TRG1_9GAMM</name>
<sequence length="74" mass="8537">MSAPEIVVDGRGLEHPEPLERVLAALDQLQPGQRLRFLIHRQPYPLYDILSRHHYAYTVEARPDGHFEILISPP</sequence>
<dbReference type="InterPro" id="IPR036868">
    <property type="entry name" value="TusA-like_sf"/>
</dbReference>
<organism evidence="2 3">
    <name type="scientific">Candidatus Competibacter phosphatis</name>
    <dbReference type="NCBI Taxonomy" id="221280"/>
    <lineage>
        <taxon>Bacteria</taxon>
        <taxon>Pseudomonadati</taxon>
        <taxon>Pseudomonadota</taxon>
        <taxon>Gammaproteobacteria</taxon>
        <taxon>Candidatus Competibacteraceae</taxon>
        <taxon>Candidatus Competibacter</taxon>
    </lineage>
</organism>
<accession>A0ABX1TRG1</accession>
<keyword evidence="3" id="KW-1185">Reference proteome</keyword>
<dbReference type="SUPFAM" id="SSF64307">
    <property type="entry name" value="SirA-like"/>
    <property type="match status" value="1"/>
</dbReference>
<dbReference type="Pfam" id="PF10006">
    <property type="entry name" value="DUF2249"/>
    <property type="match status" value="1"/>
</dbReference>
<dbReference type="CDD" id="cd00291">
    <property type="entry name" value="SirA_YedF_YeeD"/>
    <property type="match status" value="1"/>
</dbReference>
<feature type="domain" description="DUF2249" evidence="1">
    <location>
        <begin position="8"/>
        <end position="72"/>
    </location>
</feature>
<dbReference type="RefSeq" id="WP_169250216.1">
    <property type="nucleotide sequence ID" value="NZ_SPMZ01000070.1"/>
</dbReference>
<dbReference type="InterPro" id="IPR018720">
    <property type="entry name" value="DUF2249"/>
</dbReference>
<protein>
    <submittedName>
        <fullName evidence="2">DUF2249 domain-containing protein</fullName>
    </submittedName>
</protein>
<evidence type="ECO:0000259" key="1">
    <source>
        <dbReference type="Pfam" id="PF10006"/>
    </source>
</evidence>
<comment type="caution">
    <text evidence="2">The sequence shown here is derived from an EMBL/GenBank/DDBJ whole genome shotgun (WGS) entry which is preliminary data.</text>
</comment>
<reference evidence="2 3" key="1">
    <citation type="submission" date="2019-03" db="EMBL/GenBank/DDBJ databases">
        <title>Metabolic reconstructions from genomes of highly enriched 'Candidatus Accumulibacter' and 'Candidatus Competibacter' bioreactor populations.</title>
        <authorList>
            <person name="Annavajhala M.K."/>
            <person name="Welles L."/>
            <person name="Abbas B."/>
            <person name="Sorokin D."/>
            <person name="Park H."/>
            <person name="Van Loosdrecht M."/>
            <person name="Chandran K."/>
        </authorList>
    </citation>
    <scope>NUCLEOTIDE SEQUENCE [LARGE SCALE GENOMIC DNA]</scope>
    <source>
        <strain evidence="2 3">SBR_G</strain>
    </source>
</reference>
<evidence type="ECO:0000313" key="3">
    <source>
        <dbReference type="Proteomes" id="UP000760480"/>
    </source>
</evidence>